<proteinExistence type="predicted"/>
<feature type="compositionally biased region" description="Basic residues" evidence="1">
    <location>
        <begin position="233"/>
        <end position="244"/>
    </location>
</feature>
<feature type="compositionally biased region" description="Basic and acidic residues" evidence="1">
    <location>
        <begin position="251"/>
        <end position="263"/>
    </location>
</feature>
<gene>
    <name evidence="2" type="ORF">C8R41DRAFT_221620</name>
</gene>
<feature type="compositionally biased region" description="Acidic residues" evidence="1">
    <location>
        <begin position="178"/>
        <end position="192"/>
    </location>
</feature>
<feature type="compositionally biased region" description="Low complexity" evidence="1">
    <location>
        <begin position="125"/>
        <end position="143"/>
    </location>
</feature>
<feature type="compositionally biased region" description="Basic and acidic residues" evidence="1">
    <location>
        <begin position="221"/>
        <end position="232"/>
    </location>
</feature>
<evidence type="ECO:0000313" key="2">
    <source>
        <dbReference type="EMBL" id="KAJ4497260.1"/>
    </source>
</evidence>
<name>A0ABQ8VRM2_9AGAR</name>
<comment type="caution">
    <text evidence="2">The sequence shown here is derived from an EMBL/GenBank/DDBJ whole genome shotgun (WGS) entry which is preliminary data.</text>
</comment>
<evidence type="ECO:0000313" key="3">
    <source>
        <dbReference type="Proteomes" id="UP001150217"/>
    </source>
</evidence>
<feature type="compositionally biased region" description="Polar residues" evidence="1">
    <location>
        <begin position="99"/>
        <end position="124"/>
    </location>
</feature>
<feature type="region of interest" description="Disordered" evidence="1">
    <location>
        <begin position="32"/>
        <end position="286"/>
    </location>
</feature>
<sequence length="418" mass="45340">MTTSDDRGNMLSLFFGEPAPVLLASFIDPHYPSKMSQAENEKQSSRPASRASNLDVESKPNQTRPTSQASNRPQSQDEPTQQDEDQSQSRSASHDEPKQQTNSRPASQASNKPPSRPASQASHTSKPPSKAASRTSSPSVSRPPRTPRGRSRTPRSLSSASGGSDEENRAPTPTADNPESELPDVDEEDGEGDNAVYNNNNNAKGTTQTREPESFDDDGDKDDKDGAKNEKEKKKRRRRGKKGTKGFGVDKWPHGDKPGRLEPPHGVNDWPHEDEEGEGVGTSGRVLQRPKGVRDFSPAYAASDAGSNVSTASSVSGLSLGDWSRSSSSLAGVDTWPYGDNPGIMVKPLDHWGKPITNPDGTLVQKENWTGLPSYDELRGMDLDTHDDHVIKLKLELDIDVAVEINARIHGDLTLALL</sequence>
<accession>A0ABQ8VRM2</accession>
<feature type="compositionally biased region" description="Polar residues" evidence="1">
    <location>
        <begin position="59"/>
        <end position="79"/>
    </location>
</feature>
<reference evidence="2" key="1">
    <citation type="submission" date="2022-08" db="EMBL/GenBank/DDBJ databases">
        <title>A Global Phylogenomic Analysis of the Shiitake Genus Lentinula.</title>
        <authorList>
            <consortium name="DOE Joint Genome Institute"/>
            <person name="Sierra-Patev S."/>
            <person name="Min B."/>
            <person name="Naranjo-Ortiz M."/>
            <person name="Looney B."/>
            <person name="Konkel Z."/>
            <person name="Slot J.C."/>
            <person name="Sakamoto Y."/>
            <person name="Steenwyk J.L."/>
            <person name="Rokas A."/>
            <person name="Carro J."/>
            <person name="Camarero S."/>
            <person name="Ferreira P."/>
            <person name="Molpeceres G."/>
            <person name="Ruiz-Duenas F.J."/>
            <person name="Serrano A."/>
            <person name="Henrissat B."/>
            <person name="Drula E."/>
            <person name="Hughes K.W."/>
            <person name="Mata J.L."/>
            <person name="Ishikawa N.K."/>
            <person name="Vargas-Isla R."/>
            <person name="Ushijima S."/>
            <person name="Smith C.A."/>
            <person name="Ahrendt S."/>
            <person name="Andreopoulos W."/>
            <person name="He G."/>
            <person name="Labutti K."/>
            <person name="Lipzen A."/>
            <person name="Ng V."/>
            <person name="Riley R."/>
            <person name="Sandor L."/>
            <person name="Barry K."/>
            <person name="Martinez A.T."/>
            <person name="Xiao Y."/>
            <person name="Gibbons J.G."/>
            <person name="Terashima K."/>
            <person name="Grigoriev I.V."/>
            <person name="Hibbett D.S."/>
        </authorList>
    </citation>
    <scope>NUCLEOTIDE SEQUENCE</scope>
    <source>
        <strain evidence="2">RHP3577 ss4</strain>
    </source>
</reference>
<dbReference type="EMBL" id="JANVFT010000022">
    <property type="protein sequence ID" value="KAJ4497260.1"/>
    <property type="molecule type" value="Genomic_DNA"/>
</dbReference>
<evidence type="ECO:0000256" key="1">
    <source>
        <dbReference type="SAM" id="MobiDB-lite"/>
    </source>
</evidence>
<protein>
    <submittedName>
        <fullName evidence="2">Uncharacterized protein</fullName>
    </submittedName>
</protein>
<organism evidence="2 3">
    <name type="scientific">Lentinula lateritia</name>
    <dbReference type="NCBI Taxonomy" id="40482"/>
    <lineage>
        <taxon>Eukaryota</taxon>
        <taxon>Fungi</taxon>
        <taxon>Dikarya</taxon>
        <taxon>Basidiomycota</taxon>
        <taxon>Agaricomycotina</taxon>
        <taxon>Agaricomycetes</taxon>
        <taxon>Agaricomycetidae</taxon>
        <taxon>Agaricales</taxon>
        <taxon>Marasmiineae</taxon>
        <taxon>Omphalotaceae</taxon>
        <taxon>Lentinula</taxon>
    </lineage>
</organism>
<dbReference type="Proteomes" id="UP001150217">
    <property type="component" value="Unassembled WGS sequence"/>
</dbReference>
<keyword evidence="3" id="KW-1185">Reference proteome</keyword>